<evidence type="ECO:0000256" key="1">
    <source>
        <dbReference type="ARBA" id="ARBA00007754"/>
    </source>
</evidence>
<keyword evidence="2 4" id="KW-0378">Hydrolase</keyword>
<dbReference type="Gene3D" id="2.60.40.10">
    <property type="entry name" value="Immunoglobulins"/>
    <property type="match status" value="2"/>
</dbReference>
<keyword evidence="9" id="KW-1185">Reference proteome</keyword>
<proteinExistence type="inferred from homology"/>
<dbReference type="Proteomes" id="UP000187412">
    <property type="component" value="Unassembled WGS sequence"/>
</dbReference>
<dbReference type="InterPro" id="IPR036116">
    <property type="entry name" value="FN3_sf"/>
</dbReference>
<dbReference type="InterPro" id="IPR003305">
    <property type="entry name" value="CenC_carb-bd"/>
</dbReference>
<organism evidence="8 9">
    <name type="scientific">Paenibacillus borealis</name>
    <dbReference type="NCBI Taxonomy" id="160799"/>
    <lineage>
        <taxon>Bacteria</taxon>
        <taxon>Bacillati</taxon>
        <taxon>Bacillota</taxon>
        <taxon>Bacilli</taxon>
        <taxon>Bacillales</taxon>
        <taxon>Paenibacillaceae</taxon>
        <taxon>Paenibacillus</taxon>
    </lineage>
</organism>
<dbReference type="InterPro" id="IPR017853">
    <property type="entry name" value="GH"/>
</dbReference>
<feature type="transmembrane region" description="Helical" evidence="5">
    <location>
        <begin position="31"/>
        <end position="50"/>
    </location>
</feature>
<protein>
    <recommendedName>
        <fullName evidence="10">Mannan endo-1,4-beta-mannosidase</fullName>
    </recommendedName>
</protein>
<dbReference type="InterPro" id="IPR022790">
    <property type="entry name" value="GH26_dom"/>
</dbReference>
<comment type="caution">
    <text evidence="8">The sequence shown here is derived from an EMBL/GenBank/DDBJ whole genome shotgun (WGS) entry which is preliminary data.</text>
</comment>
<dbReference type="SUPFAM" id="SSF51445">
    <property type="entry name" value="(Trans)glycosidases"/>
    <property type="match status" value="1"/>
</dbReference>
<dbReference type="Pfam" id="PF02156">
    <property type="entry name" value="Glyco_hydro_26"/>
    <property type="match status" value="1"/>
</dbReference>
<dbReference type="PANTHER" id="PTHR40079:SF4">
    <property type="entry name" value="GH26 DOMAIN-CONTAINING PROTEIN-RELATED"/>
    <property type="match status" value="1"/>
</dbReference>
<dbReference type="Gene3D" id="3.20.20.80">
    <property type="entry name" value="Glycosidases"/>
    <property type="match status" value="1"/>
</dbReference>
<evidence type="ECO:0000256" key="5">
    <source>
        <dbReference type="SAM" id="Phobius"/>
    </source>
</evidence>
<dbReference type="Gene3D" id="2.60.120.260">
    <property type="entry name" value="Galactose-binding domain-like"/>
    <property type="match status" value="3"/>
</dbReference>
<dbReference type="Pfam" id="PF02018">
    <property type="entry name" value="CBM_4_9"/>
    <property type="match status" value="2"/>
</dbReference>
<reference evidence="8 9" key="1">
    <citation type="submission" date="2016-10" db="EMBL/GenBank/DDBJ databases">
        <title>Paenibacillus species isolates.</title>
        <authorList>
            <person name="Beno S.M."/>
        </authorList>
    </citation>
    <scope>NUCLEOTIDE SEQUENCE [LARGE SCALE GENOMIC DNA]</scope>
    <source>
        <strain evidence="8 9">FSL H7-0744</strain>
    </source>
</reference>
<name>A0ABX3HQ15_PAEBO</name>
<evidence type="ECO:0000259" key="6">
    <source>
        <dbReference type="PROSITE" id="PS50853"/>
    </source>
</evidence>
<sequence>MKGPDDANIEYKPAFSNGGLNKVVAQTGKKWFHGWLAVALFIASIAVFPAPSRAAGENLLGNPGFESGDVGWEKWGSPVVTASEKHGGEKSLQVKRNTGGASASVAVQQGKTYRVGLWVKFAGTGVTHAVIDMDSFGTQQGKQSLQFSGSTSWEYRQLLYTPAPGDQHVRLSFWNSTSKDYYIDDAVIRENVDIERPTTPGVWQAEHEPEALKLTWAGSTDDMGVASYQLLYKKTDAPDWSTVTVPHQETVTMHTYTLSQLDPFSVYAIMLRSKDAAGNISDAVMGLEATPGTNLVSNSGFESGSTEPWETTGTVQTVTYDTYSGGYALKLLNQSGIKTAEMAAEGDASYLVSYWSRSSAEAAVPPATVSLAVYQDNDTITHPLPAEASLGWKRLEQQVITGAAAQSMRFAVSNTTGAELFLDQVVVSKLPQLPLELAPGAPVGFSVTGKDGVSANLEWEASSGPFGVKSYKISYKKAADTAWQNVTVPYVPGQALYAYKLEGLSPESLYDIEVRAVSEGTAVSAASVLQVTTEKMYPVNPNASEEAVELLDRLYATVGNAVYTGQHNYYEQPSLWYDTAAELTGYYPALWGSDFAYYTGGDFSALRQAMIDEAIVKSESGAMVTLTYHEPRPMDAPTAGWESVTGDVTVAQMTDIVTPGTALYDQWAAQMDEVACYLQQLRDEGIPVLWRPYHEMNAEFFWWGARPELFRQLWHNMYDRFTNLHGLDNLIWVWSPNAESSWAYDSAPYYPGHDEVDVLAMDIYNNDYRDTYYNKLVQLSGGRPIAIGENGELPDMEMLQEKQPRYVYFMTWSGYLTDKNSLSGIQSLYSHPRALNNGETGNGPFVPPPVDSYVIDDFEDYGGSNSSLRAKWQRNVSGNAATVTLDTYHTNSGTYGLKLDYTIGNPGYAGVYRSMGKEWPGMEAISFWLQPDGSNRQLAVQFHETNGEVWETSFKIQGTAPVLVTLPFTGFAKPGWATSGNGVIDLGSIKEFAFYVAQGSGTQGSGTLYIDNVKVKAIKLPEEEE</sequence>
<feature type="domain" description="Fibronectin type-III" evidence="6">
    <location>
        <begin position="438"/>
        <end position="536"/>
    </location>
</feature>
<dbReference type="PROSITE" id="PS51764">
    <property type="entry name" value="GH26"/>
    <property type="match status" value="1"/>
</dbReference>
<dbReference type="SUPFAM" id="SSF49265">
    <property type="entry name" value="Fibronectin type III"/>
    <property type="match status" value="2"/>
</dbReference>
<keyword evidence="5" id="KW-0472">Membrane</keyword>
<feature type="active site" description="Nucleophile" evidence="4">
    <location>
        <position position="789"/>
    </location>
</feature>
<dbReference type="InterPro" id="IPR000805">
    <property type="entry name" value="Glyco_hydro_26"/>
</dbReference>
<dbReference type="EMBL" id="MPTB01000004">
    <property type="protein sequence ID" value="OMD51779.1"/>
    <property type="molecule type" value="Genomic_DNA"/>
</dbReference>
<evidence type="ECO:0000313" key="9">
    <source>
        <dbReference type="Proteomes" id="UP000187412"/>
    </source>
</evidence>
<evidence type="ECO:0000256" key="2">
    <source>
        <dbReference type="ARBA" id="ARBA00022801"/>
    </source>
</evidence>
<dbReference type="PROSITE" id="PS50853">
    <property type="entry name" value="FN3"/>
    <property type="match status" value="2"/>
</dbReference>
<dbReference type="PRINTS" id="PR00739">
    <property type="entry name" value="GLHYDRLASE26"/>
</dbReference>
<accession>A0ABX3HQ15</accession>
<keyword evidence="3 4" id="KW-0326">Glycosidase</keyword>
<dbReference type="CDD" id="cd00063">
    <property type="entry name" value="FN3"/>
    <property type="match status" value="2"/>
</dbReference>
<comment type="similarity">
    <text evidence="1 4">Belongs to the glycosyl hydrolase 26 family.</text>
</comment>
<evidence type="ECO:0000259" key="7">
    <source>
        <dbReference type="PROSITE" id="PS51764"/>
    </source>
</evidence>
<dbReference type="InterPro" id="IPR003961">
    <property type="entry name" value="FN3_dom"/>
</dbReference>
<dbReference type="InterPro" id="IPR008979">
    <property type="entry name" value="Galactose-bd-like_sf"/>
</dbReference>
<keyword evidence="5" id="KW-0812">Transmembrane</keyword>
<dbReference type="SUPFAM" id="SSF49785">
    <property type="entry name" value="Galactose-binding domain-like"/>
    <property type="match status" value="3"/>
</dbReference>
<evidence type="ECO:0000313" key="8">
    <source>
        <dbReference type="EMBL" id="OMD51779.1"/>
    </source>
</evidence>
<gene>
    <name evidence="8" type="ORF">BSK56_03880</name>
</gene>
<evidence type="ECO:0000256" key="3">
    <source>
        <dbReference type="ARBA" id="ARBA00023295"/>
    </source>
</evidence>
<dbReference type="Pfam" id="PF00041">
    <property type="entry name" value="fn3"/>
    <property type="match status" value="1"/>
</dbReference>
<feature type="domain" description="GH26" evidence="7">
    <location>
        <begin position="545"/>
        <end position="838"/>
    </location>
</feature>
<dbReference type="InterPro" id="IPR005087">
    <property type="entry name" value="CBM11"/>
</dbReference>
<dbReference type="SMART" id="SM00060">
    <property type="entry name" value="FN3"/>
    <property type="match status" value="2"/>
</dbReference>
<feature type="domain" description="Fibronectin type-III" evidence="6">
    <location>
        <begin position="196"/>
        <end position="296"/>
    </location>
</feature>
<evidence type="ECO:0000256" key="4">
    <source>
        <dbReference type="PROSITE-ProRule" id="PRU01100"/>
    </source>
</evidence>
<evidence type="ECO:0008006" key="10">
    <source>
        <dbReference type="Google" id="ProtNLM"/>
    </source>
</evidence>
<keyword evidence="5" id="KW-1133">Transmembrane helix</keyword>
<dbReference type="PANTHER" id="PTHR40079">
    <property type="entry name" value="MANNAN ENDO-1,4-BETA-MANNOSIDASE E-RELATED"/>
    <property type="match status" value="1"/>
</dbReference>
<feature type="active site" description="Proton donor" evidence="4">
    <location>
        <position position="695"/>
    </location>
</feature>
<dbReference type="InterPro" id="IPR013783">
    <property type="entry name" value="Ig-like_fold"/>
</dbReference>
<dbReference type="Pfam" id="PF03425">
    <property type="entry name" value="CBM_11"/>
    <property type="match status" value="1"/>
</dbReference>